<dbReference type="RefSeq" id="WP_311345838.1">
    <property type="nucleotide sequence ID" value="NZ_JAVREI010000010.1"/>
</dbReference>
<proteinExistence type="predicted"/>
<reference evidence="5" key="1">
    <citation type="submission" date="2023-07" db="EMBL/GenBank/DDBJ databases">
        <title>30 novel species of actinomycetes from the DSMZ collection.</title>
        <authorList>
            <person name="Nouioui I."/>
        </authorList>
    </citation>
    <scope>NUCLEOTIDE SEQUENCE [LARGE SCALE GENOMIC DNA]</scope>
    <source>
        <strain evidence="5">DSM 46792</strain>
    </source>
</reference>
<comment type="caution">
    <text evidence="4">The sequence shown here is derived from an EMBL/GenBank/DDBJ whole genome shotgun (WGS) entry which is preliminary data.</text>
</comment>
<evidence type="ECO:0000256" key="3">
    <source>
        <dbReference type="SAM" id="Phobius"/>
    </source>
</evidence>
<keyword evidence="3" id="KW-1133">Transmembrane helix</keyword>
<dbReference type="CDD" id="cd05829">
    <property type="entry name" value="Sortase_F"/>
    <property type="match status" value="1"/>
</dbReference>
<feature type="compositionally biased region" description="Low complexity" evidence="2">
    <location>
        <begin position="68"/>
        <end position="84"/>
    </location>
</feature>
<accession>A0ABU2KA15</accession>
<sequence>MTESTRRPGSRTWIALAVALAVVAAVAIVVAVTGQQQAPQPAAATDRSESTASESAAPTAPAPPAGPQTPAAEAAPAEEAVAEPVSVSIPSIDVTSELMRLGLNDDGTVEVPPLEADDQAGWYERGPAPGATGPAILLGHVDSAEHGPGIFFDLGALRPGDEIAVAREDGTTAVFAVDKVETHPKVEFPTLEVYGNTSDAQLRLITCGGDFDSSARSYEDNIIAFATLTDTRPA</sequence>
<dbReference type="Gene3D" id="2.40.260.10">
    <property type="entry name" value="Sortase"/>
    <property type="match status" value="1"/>
</dbReference>
<gene>
    <name evidence="4" type="ORF">RM425_14025</name>
</gene>
<dbReference type="NCBIfam" id="NF033748">
    <property type="entry name" value="class_F_sortase"/>
    <property type="match status" value="1"/>
</dbReference>
<organism evidence="4 5">
    <name type="scientific">Blastococcus goldschmidtiae</name>
    <dbReference type="NCBI Taxonomy" id="3075546"/>
    <lineage>
        <taxon>Bacteria</taxon>
        <taxon>Bacillati</taxon>
        <taxon>Actinomycetota</taxon>
        <taxon>Actinomycetes</taxon>
        <taxon>Geodermatophilales</taxon>
        <taxon>Geodermatophilaceae</taxon>
        <taxon>Blastococcus</taxon>
    </lineage>
</organism>
<feature type="region of interest" description="Disordered" evidence="2">
    <location>
        <begin position="34"/>
        <end position="84"/>
    </location>
</feature>
<feature type="compositionally biased region" description="Low complexity" evidence="2">
    <location>
        <begin position="34"/>
        <end position="59"/>
    </location>
</feature>
<dbReference type="EMBL" id="JAVREI010000010">
    <property type="protein sequence ID" value="MDT0277022.1"/>
    <property type="molecule type" value="Genomic_DNA"/>
</dbReference>
<feature type="transmembrane region" description="Helical" evidence="3">
    <location>
        <begin position="12"/>
        <end position="32"/>
    </location>
</feature>
<dbReference type="InterPro" id="IPR023365">
    <property type="entry name" value="Sortase_dom-sf"/>
</dbReference>
<evidence type="ECO:0000313" key="4">
    <source>
        <dbReference type="EMBL" id="MDT0277022.1"/>
    </source>
</evidence>
<keyword evidence="5" id="KW-1185">Reference proteome</keyword>
<protein>
    <submittedName>
        <fullName evidence="4">Class F sortase</fullName>
    </submittedName>
</protein>
<evidence type="ECO:0000313" key="5">
    <source>
        <dbReference type="Proteomes" id="UP001183222"/>
    </source>
</evidence>
<dbReference type="InterPro" id="IPR042001">
    <property type="entry name" value="Sortase_F"/>
</dbReference>
<keyword evidence="3" id="KW-0812">Transmembrane</keyword>
<keyword evidence="1" id="KW-0378">Hydrolase</keyword>
<dbReference type="SUPFAM" id="SSF63817">
    <property type="entry name" value="Sortase"/>
    <property type="match status" value="1"/>
</dbReference>
<keyword evidence="3" id="KW-0472">Membrane</keyword>
<dbReference type="InterPro" id="IPR005754">
    <property type="entry name" value="Sortase"/>
</dbReference>
<dbReference type="Pfam" id="PF04203">
    <property type="entry name" value="Sortase"/>
    <property type="match status" value="1"/>
</dbReference>
<dbReference type="Proteomes" id="UP001183222">
    <property type="component" value="Unassembled WGS sequence"/>
</dbReference>
<name>A0ABU2KA15_9ACTN</name>
<evidence type="ECO:0000256" key="1">
    <source>
        <dbReference type="ARBA" id="ARBA00022801"/>
    </source>
</evidence>
<evidence type="ECO:0000256" key="2">
    <source>
        <dbReference type="SAM" id="MobiDB-lite"/>
    </source>
</evidence>